<evidence type="ECO:0000313" key="3">
    <source>
        <dbReference type="Proteomes" id="UP000268093"/>
    </source>
</evidence>
<dbReference type="Proteomes" id="UP000268093">
    <property type="component" value="Unassembled WGS sequence"/>
</dbReference>
<reference evidence="2 3" key="1">
    <citation type="journal article" date="2018" name="New Phytol.">
        <title>Phylogenomics of Endogonaceae and evolution of mycorrhizas within Mucoromycota.</title>
        <authorList>
            <person name="Chang Y."/>
            <person name="Desiro A."/>
            <person name="Na H."/>
            <person name="Sandor L."/>
            <person name="Lipzen A."/>
            <person name="Clum A."/>
            <person name="Barry K."/>
            <person name="Grigoriev I.V."/>
            <person name="Martin F.M."/>
            <person name="Stajich J.E."/>
            <person name="Smith M.E."/>
            <person name="Bonito G."/>
            <person name="Spatafora J.W."/>
        </authorList>
    </citation>
    <scope>NUCLEOTIDE SEQUENCE [LARGE SCALE GENOMIC DNA]</scope>
    <source>
        <strain evidence="2 3">GMNB39</strain>
    </source>
</reference>
<organism evidence="2 3">
    <name type="scientific">Jimgerdemannia flammicorona</name>
    <dbReference type="NCBI Taxonomy" id="994334"/>
    <lineage>
        <taxon>Eukaryota</taxon>
        <taxon>Fungi</taxon>
        <taxon>Fungi incertae sedis</taxon>
        <taxon>Mucoromycota</taxon>
        <taxon>Mucoromycotina</taxon>
        <taxon>Endogonomycetes</taxon>
        <taxon>Endogonales</taxon>
        <taxon>Endogonaceae</taxon>
        <taxon>Jimgerdemannia</taxon>
    </lineage>
</organism>
<keyword evidence="3" id="KW-1185">Reference proteome</keyword>
<sequence length="287" mass="32533">MAYQISSRLYEWVQLLLLNIPTPFAARVLLLPITRSTLTLPTLHTPVMYSTTNQSAQPIILIDDESHDRRMLPHIPVKREREEGRAVKFERPTGFRGSTLYRQVKELGTNSSQATVIDLEHDVGDPATKIIKNELNPEKAESDFYLRCDQALRGHRPIAGRRFARPVAHHSANGTKDAVPRRPTGNGVAKRDRRPASAGSARRENPFPAVRDQILPNMTEPRRFSEQEDFIIFSALMPVMSCQYRYFQAAADKLEGRSAGDVYSRFRTMKQKLLKAGLPWLESGIRG</sequence>
<protein>
    <recommendedName>
        <fullName evidence="4">Myb-like domain-containing protein</fullName>
    </recommendedName>
</protein>
<accession>A0A433DCZ6</accession>
<evidence type="ECO:0000313" key="2">
    <source>
        <dbReference type="EMBL" id="RUP48713.1"/>
    </source>
</evidence>
<evidence type="ECO:0000256" key="1">
    <source>
        <dbReference type="SAM" id="MobiDB-lite"/>
    </source>
</evidence>
<dbReference type="AlphaFoldDB" id="A0A433DCZ6"/>
<dbReference type="EMBL" id="RBNI01003038">
    <property type="protein sequence ID" value="RUP48713.1"/>
    <property type="molecule type" value="Genomic_DNA"/>
</dbReference>
<proteinExistence type="predicted"/>
<comment type="caution">
    <text evidence="2">The sequence shown here is derived from an EMBL/GenBank/DDBJ whole genome shotgun (WGS) entry which is preliminary data.</text>
</comment>
<evidence type="ECO:0008006" key="4">
    <source>
        <dbReference type="Google" id="ProtNLM"/>
    </source>
</evidence>
<feature type="region of interest" description="Disordered" evidence="1">
    <location>
        <begin position="167"/>
        <end position="207"/>
    </location>
</feature>
<name>A0A433DCZ6_9FUNG</name>
<gene>
    <name evidence="2" type="ORF">BC936DRAFT_144123</name>
</gene>